<evidence type="ECO:0000313" key="2">
    <source>
        <dbReference type="EMBL" id="KAF1932303.1"/>
    </source>
</evidence>
<dbReference type="PROSITE" id="PS50206">
    <property type="entry name" value="RHODANESE_3"/>
    <property type="match status" value="1"/>
</dbReference>
<dbReference type="InterPro" id="IPR001763">
    <property type="entry name" value="Rhodanese-like_dom"/>
</dbReference>
<gene>
    <name evidence="2" type="ORF">M421DRAFT_288778</name>
</gene>
<dbReference type="GO" id="GO:0004725">
    <property type="term" value="F:protein tyrosine phosphatase activity"/>
    <property type="evidence" value="ECO:0007669"/>
    <property type="project" value="TreeGrafter"/>
</dbReference>
<dbReference type="GO" id="GO:0005634">
    <property type="term" value="C:nucleus"/>
    <property type="evidence" value="ECO:0007669"/>
    <property type="project" value="TreeGrafter"/>
</dbReference>
<dbReference type="EMBL" id="ML978959">
    <property type="protein sequence ID" value="KAF1932303.1"/>
    <property type="molecule type" value="Genomic_DNA"/>
</dbReference>
<dbReference type="SMART" id="SM00450">
    <property type="entry name" value="RHOD"/>
    <property type="match status" value="1"/>
</dbReference>
<evidence type="ECO:0000313" key="3">
    <source>
        <dbReference type="Proteomes" id="UP000800082"/>
    </source>
</evidence>
<dbReference type="RefSeq" id="XP_033452551.1">
    <property type="nucleotide sequence ID" value="XM_033589004.1"/>
</dbReference>
<dbReference type="PANTHER" id="PTHR10828">
    <property type="entry name" value="M-PHASE INDUCER PHOSPHATASE DUAL SPECIFICITY PHOSPHATASE CDC25"/>
    <property type="match status" value="1"/>
</dbReference>
<dbReference type="GeneID" id="54346651"/>
<accession>A0A6A5RXJ9</accession>
<name>A0A6A5RXJ9_9PLEO</name>
<dbReference type="AlphaFoldDB" id="A0A6A5RXJ9"/>
<reference evidence="2" key="1">
    <citation type="journal article" date="2020" name="Stud. Mycol.">
        <title>101 Dothideomycetes genomes: a test case for predicting lifestyles and emergence of pathogens.</title>
        <authorList>
            <person name="Haridas S."/>
            <person name="Albert R."/>
            <person name="Binder M."/>
            <person name="Bloem J."/>
            <person name="Labutti K."/>
            <person name="Salamov A."/>
            <person name="Andreopoulos B."/>
            <person name="Baker S."/>
            <person name="Barry K."/>
            <person name="Bills G."/>
            <person name="Bluhm B."/>
            <person name="Cannon C."/>
            <person name="Castanera R."/>
            <person name="Culley D."/>
            <person name="Daum C."/>
            <person name="Ezra D."/>
            <person name="Gonzalez J."/>
            <person name="Henrissat B."/>
            <person name="Kuo A."/>
            <person name="Liang C."/>
            <person name="Lipzen A."/>
            <person name="Lutzoni F."/>
            <person name="Magnuson J."/>
            <person name="Mondo S."/>
            <person name="Nolan M."/>
            <person name="Ohm R."/>
            <person name="Pangilinan J."/>
            <person name="Park H.-J."/>
            <person name="Ramirez L."/>
            <person name="Alfaro M."/>
            <person name="Sun H."/>
            <person name="Tritt A."/>
            <person name="Yoshinaga Y."/>
            <person name="Zwiers L.-H."/>
            <person name="Turgeon B."/>
            <person name="Goodwin S."/>
            <person name="Spatafora J."/>
            <person name="Crous P."/>
            <person name="Grigoriev I."/>
        </authorList>
    </citation>
    <scope>NUCLEOTIDE SEQUENCE</scope>
    <source>
        <strain evidence="2">CBS 183.55</strain>
    </source>
</reference>
<dbReference type="Proteomes" id="UP000800082">
    <property type="component" value="Unassembled WGS sequence"/>
</dbReference>
<dbReference type="InterPro" id="IPR036873">
    <property type="entry name" value="Rhodanese-like_dom_sf"/>
</dbReference>
<dbReference type="Pfam" id="PF00581">
    <property type="entry name" value="Rhodanese"/>
    <property type="match status" value="1"/>
</dbReference>
<protein>
    <submittedName>
        <fullName evidence="2">Rhodanese-like protein</fullName>
    </submittedName>
</protein>
<organism evidence="2 3">
    <name type="scientific">Didymella exigua CBS 183.55</name>
    <dbReference type="NCBI Taxonomy" id="1150837"/>
    <lineage>
        <taxon>Eukaryota</taxon>
        <taxon>Fungi</taxon>
        <taxon>Dikarya</taxon>
        <taxon>Ascomycota</taxon>
        <taxon>Pezizomycotina</taxon>
        <taxon>Dothideomycetes</taxon>
        <taxon>Pleosporomycetidae</taxon>
        <taxon>Pleosporales</taxon>
        <taxon>Pleosporineae</taxon>
        <taxon>Didymellaceae</taxon>
        <taxon>Didymella</taxon>
    </lineage>
</organism>
<dbReference type="GO" id="GO:0005737">
    <property type="term" value="C:cytoplasm"/>
    <property type="evidence" value="ECO:0007669"/>
    <property type="project" value="TreeGrafter"/>
</dbReference>
<dbReference type="SUPFAM" id="SSF52821">
    <property type="entry name" value="Rhodanese/Cell cycle control phosphatase"/>
    <property type="match status" value="1"/>
</dbReference>
<dbReference type="PANTHER" id="PTHR10828:SF50">
    <property type="entry name" value="REDUCTASE (ARC2), PUTATIVE (AFU_ORTHOLOGUE AFUA_6G13400)-RELATED"/>
    <property type="match status" value="1"/>
</dbReference>
<dbReference type="OrthoDB" id="8300214at2759"/>
<keyword evidence="3" id="KW-1185">Reference proteome</keyword>
<sequence length="145" mass="16053">MADSKPWHAAFPAPSTTAPVITREDALKDLSSDDLLLVDVRRTDFEGGTIKGSLNLPAHSFYMNRAVLFDLCKRAGVKKVAFYCGSSNGRGPRCSGWFADYIAEKGDDQIRALTLGGGIKGWVKAGESYTQQMEGFEPEYWKYFD</sequence>
<dbReference type="Gene3D" id="3.40.250.10">
    <property type="entry name" value="Rhodanese-like domain"/>
    <property type="match status" value="1"/>
</dbReference>
<proteinExistence type="predicted"/>
<feature type="domain" description="Rhodanese" evidence="1">
    <location>
        <begin position="31"/>
        <end position="131"/>
    </location>
</feature>
<evidence type="ECO:0000259" key="1">
    <source>
        <dbReference type="PROSITE" id="PS50206"/>
    </source>
</evidence>